<feature type="region of interest" description="Disordered" evidence="1">
    <location>
        <begin position="136"/>
        <end position="157"/>
    </location>
</feature>
<sequence length="560" mass="60243">MRRLLAVALLTGVLSVPVAAQADHDHVATAKKASPVLTVTTRSVTASEARTASVTVRCRSSKTCRGALRVRVGGMDGTPRSYRVKARASARYTLRLTSAQLATVPQGGAARAAVRVRETGPKKVSTRSVTITLRRAAPATPPGPSAPAPTVPVPSEPPVVESRAYREKNWTPTSVDTCPASLHASYSVVGADGKLYPTWHPPTDVDPATGKACTYGHEHGDDPSTSDIYGWTTDFLDADGTSRRGVPFGYVSEALDTYAAGHDHVTRHEDNVGHKIIVANDVKMVAASPREYVRDEAGAPIACDFLIKVHQGSHSGDGLINNAHELLYSARCSDGTEIISSTLTRFGDANQFSRSCDAQKVLTSGSDLPDGFGGRRVIPDRFCVDRDVLVPDGRTSSIWALYEVWESANRIRTPDGTVLASFDPWFGVRNPSRAHAGGFVSSIIAMVDTLWMVDTADGGTAHGYPWDEHAGQHLAKGDPESPFDGAQRDYYLHSTTVDNPTATRIWWTDPYGDGAVTEPAPGMMRQWVSTGGNTDWPELERRTFNLQTDYGNGNGVHAPN</sequence>
<dbReference type="EMBL" id="QUBR01000002">
    <property type="protein sequence ID" value="REK70646.1"/>
    <property type="molecule type" value="Genomic_DNA"/>
</dbReference>
<comment type="caution">
    <text evidence="3">The sequence shown here is derived from an EMBL/GenBank/DDBJ whole genome shotgun (WGS) entry which is preliminary data.</text>
</comment>
<feature type="compositionally biased region" description="Pro residues" evidence="1">
    <location>
        <begin position="139"/>
        <end position="157"/>
    </location>
</feature>
<evidence type="ECO:0000256" key="2">
    <source>
        <dbReference type="SAM" id="SignalP"/>
    </source>
</evidence>
<reference evidence="3 4" key="1">
    <citation type="submission" date="2018-08" db="EMBL/GenBank/DDBJ databases">
        <title>Aeromicrobium sp. M2KJ-4, whole genome shotgun sequence.</title>
        <authorList>
            <person name="Tuo L."/>
        </authorList>
    </citation>
    <scope>NUCLEOTIDE SEQUENCE [LARGE SCALE GENOMIC DNA]</scope>
    <source>
        <strain evidence="3 4">M2KJ-4</strain>
    </source>
</reference>
<feature type="chain" id="PRO_5016588895" description="LGFP repeat-containing protein" evidence="2">
    <location>
        <begin position="23"/>
        <end position="560"/>
    </location>
</feature>
<dbReference type="OrthoDB" id="24416at2"/>
<dbReference type="AlphaFoldDB" id="A0A371P5B4"/>
<name>A0A371P5B4_9ACTN</name>
<evidence type="ECO:0000256" key="1">
    <source>
        <dbReference type="SAM" id="MobiDB-lite"/>
    </source>
</evidence>
<accession>A0A371P5B4</accession>
<evidence type="ECO:0008006" key="5">
    <source>
        <dbReference type="Google" id="ProtNLM"/>
    </source>
</evidence>
<keyword evidence="2" id="KW-0732">Signal</keyword>
<dbReference type="RefSeq" id="WP_119705233.1">
    <property type="nucleotide sequence ID" value="NZ_JBHSOI010000002.1"/>
</dbReference>
<evidence type="ECO:0000313" key="4">
    <source>
        <dbReference type="Proteomes" id="UP000265581"/>
    </source>
</evidence>
<dbReference type="Proteomes" id="UP000265581">
    <property type="component" value="Unassembled WGS sequence"/>
</dbReference>
<organism evidence="3 4">
    <name type="scientific">Aeromicrobium endophyticum</name>
    <dbReference type="NCBI Taxonomy" id="2292704"/>
    <lineage>
        <taxon>Bacteria</taxon>
        <taxon>Bacillati</taxon>
        <taxon>Actinomycetota</taxon>
        <taxon>Actinomycetes</taxon>
        <taxon>Propionibacteriales</taxon>
        <taxon>Nocardioidaceae</taxon>
        <taxon>Aeromicrobium</taxon>
    </lineage>
</organism>
<feature type="signal peptide" evidence="2">
    <location>
        <begin position="1"/>
        <end position="22"/>
    </location>
</feature>
<evidence type="ECO:0000313" key="3">
    <source>
        <dbReference type="EMBL" id="REK70646.1"/>
    </source>
</evidence>
<proteinExistence type="predicted"/>
<protein>
    <recommendedName>
        <fullName evidence="5">LGFP repeat-containing protein</fullName>
    </recommendedName>
</protein>
<gene>
    <name evidence="3" type="ORF">DX116_16165</name>
</gene>
<keyword evidence="4" id="KW-1185">Reference proteome</keyword>